<protein>
    <submittedName>
        <fullName evidence="5">GDSL-type esterase/lipase family protein</fullName>
    </submittedName>
</protein>
<organism evidence="5 6">
    <name type="scientific">Sphingobacterium daejeonense</name>
    <dbReference type="NCBI Taxonomy" id="371142"/>
    <lineage>
        <taxon>Bacteria</taxon>
        <taxon>Pseudomonadati</taxon>
        <taxon>Bacteroidota</taxon>
        <taxon>Sphingobacteriia</taxon>
        <taxon>Sphingobacteriales</taxon>
        <taxon>Sphingobacteriaceae</taxon>
        <taxon>Sphingobacterium</taxon>
    </lineage>
</organism>
<dbReference type="SUPFAM" id="SSF52266">
    <property type="entry name" value="SGNH hydrolase"/>
    <property type="match status" value="2"/>
</dbReference>
<keyword evidence="6" id="KW-1185">Reference proteome</keyword>
<proteinExistence type="predicted"/>
<dbReference type="PANTHER" id="PTHR22901:SF0">
    <property type="entry name" value="SIALATE O-ACETYLESTERASE"/>
    <property type="match status" value="1"/>
</dbReference>
<dbReference type="Pfam" id="PF13472">
    <property type="entry name" value="Lipase_GDSL_2"/>
    <property type="match status" value="1"/>
</dbReference>
<dbReference type="RefSeq" id="WP_380896430.1">
    <property type="nucleotide sequence ID" value="NZ_JBHTKY010000014.1"/>
</dbReference>
<name>A0ABW3RM14_9SPHI</name>
<reference evidence="6" key="1">
    <citation type="journal article" date="2019" name="Int. J. Syst. Evol. Microbiol.">
        <title>The Global Catalogue of Microorganisms (GCM) 10K type strain sequencing project: providing services to taxonomists for standard genome sequencing and annotation.</title>
        <authorList>
            <consortium name="The Broad Institute Genomics Platform"/>
            <consortium name="The Broad Institute Genome Sequencing Center for Infectious Disease"/>
            <person name="Wu L."/>
            <person name="Ma J."/>
        </authorList>
    </citation>
    <scope>NUCLEOTIDE SEQUENCE [LARGE SCALE GENOMIC DNA]</scope>
    <source>
        <strain evidence="6">CCUG 52468</strain>
    </source>
</reference>
<keyword evidence="1" id="KW-0378">Hydrolase</keyword>
<keyword evidence="2" id="KW-0732">Signal</keyword>
<evidence type="ECO:0000313" key="5">
    <source>
        <dbReference type="EMBL" id="MFD1166049.1"/>
    </source>
</evidence>
<accession>A0ABW3RM14</accession>
<feature type="signal peptide" evidence="2">
    <location>
        <begin position="1"/>
        <end position="20"/>
    </location>
</feature>
<dbReference type="InterPro" id="IPR005181">
    <property type="entry name" value="SASA"/>
</dbReference>
<dbReference type="Pfam" id="PF03629">
    <property type="entry name" value="SASA"/>
    <property type="match status" value="1"/>
</dbReference>
<dbReference type="InterPro" id="IPR013830">
    <property type="entry name" value="SGNH_hydro"/>
</dbReference>
<evidence type="ECO:0000313" key="6">
    <source>
        <dbReference type="Proteomes" id="UP001597205"/>
    </source>
</evidence>
<evidence type="ECO:0000259" key="4">
    <source>
        <dbReference type="Pfam" id="PF13472"/>
    </source>
</evidence>
<evidence type="ECO:0000256" key="1">
    <source>
        <dbReference type="ARBA" id="ARBA00022801"/>
    </source>
</evidence>
<gene>
    <name evidence="5" type="ORF">ACFQ2C_10580</name>
</gene>
<dbReference type="PANTHER" id="PTHR22901">
    <property type="entry name" value="SIALATE O-ACETYLESTERASE"/>
    <property type="match status" value="1"/>
</dbReference>
<feature type="chain" id="PRO_5045693690" evidence="2">
    <location>
        <begin position="21"/>
        <end position="693"/>
    </location>
</feature>
<evidence type="ECO:0000256" key="2">
    <source>
        <dbReference type="SAM" id="SignalP"/>
    </source>
</evidence>
<comment type="caution">
    <text evidence="5">The sequence shown here is derived from an EMBL/GenBank/DDBJ whole genome shotgun (WGS) entry which is preliminary data.</text>
</comment>
<feature type="domain" description="Sialate O-acetylesterase" evidence="3">
    <location>
        <begin position="477"/>
        <end position="570"/>
    </location>
</feature>
<dbReference type="EMBL" id="JBHTKY010000014">
    <property type="protein sequence ID" value="MFD1166049.1"/>
    <property type="molecule type" value="Genomic_DNA"/>
</dbReference>
<dbReference type="InterPro" id="IPR036514">
    <property type="entry name" value="SGNH_hydro_sf"/>
</dbReference>
<dbReference type="InterPro" id="IPR039329">
    <property type="entry name" value="SIAE"/>
</dbReference>
<dbReference type="Proteomes" id="UP001597205">
    <property type="component" value="Unassembled WGS sequence"/>
</dbReference>
<dbReference type="Gene3D" id="3.40.50.1110">
    <property type="entry name" value="SGNH hydrolase"/>
    <property type="match status" value="2"/>
</dbReference>
<feature type="domain" description="SGNH hydrolase-type esterase" evidence="4">
    <location>
        <begin position="28"/>
        <end position="202"/>
    </location>
</feature>
<sequence length="693" mass="78675">MKQSIKFLFFIFMSVSSLFAQTKKRVACIGDSVTKGYNLANGKSYPSQLQELLGEGFLVGNFGKNGATLLEKGHNPYLKSEELNDALEFSPDIVVISLGLNDTDPRNWPNYKLDFTRDYYKLISLFKQHNPNIEIYVCQMTPIFSGHARFLSGTRDWYNQIQKNIEDIAILNNYRLIDNKTPLASRIDLFDDYLHPNEEGAKLLAENVWKHIVPVRQKLSVSNTIGSNMVLQRDEKVSIYGKASSKEAVILELENKTYSTQADELGNWEVGINPHSAGGPYLIKIKTEQDSILLENILFGDVYLASGQSNMAFPLKFAKNSEPLIRNAGLNNQIRIFKSRNLVETNNSEWSADVLKKVNDLEFFTGSWETLNAENSSNFSAIAYSFALDIHQDSKVPVGIIELAVGGSNTESWISRECLEGDDLLAGYIHTWRKSDFIQDFCKERAGVNLKRSSIKHQRHPYDPSYNFEAGLVKWKNTNIKAVLWYQGESNAHNVELHEQLFKTLVHSWRKNFAESGNVKDKLPFYVVQLSSIDRPSWPYFRDSQRLLCSEIPNVYMAVSSDLGDSLDVHPKDKIPIGIRLSNLVKKHEFGKNINSDTPQSIRAYPIKDNLFVIEFNNAKNIRVLDGKEALGFQGMDNNGDLEELHVKEIKGNKVVLFNPKSLSKIYYGYQPFTRANLVNEESVPVSTFSIKN</sequence>
<evidence type="ECO:0000259" key="3">
    <source>
        <dbReference type="Pfam" id="PF03629"/>
    </source>
</evidence>